<evidence type="ECO:0000313" key="4">
    <source>
        <dbReference type="Proteomes" id="UP001166286"/>
    </source>
</evidence>
<keyword evidence="4" id="KW-1185">Reference proteome</keyword>
<keyword evidence="1" id="KW-0694">RNA-binding</keyword>
<dbReference type="InterPro" id="IPR036612">
    <property type="entry name" value="KH_dom_type_1_sf"/>
</dbReference>
<dbReference type="GO" id="GO:0003723">
    <property type="term" value="F:RNA binding"/>
    <property type="evidence" value="ECO:0007669"/>
    <property type="project" value="UniProtKB-UniRule"/>
</dbReference>
<dbReference type="CDD" id="cd00105">
    <property type="entry name" value="KH-I"/>
    <property type="match status" value="1"/>
</dbReference>
<reference evidence="3" key="1">
    <citation type="submission" date="2023-03" db="EMBL/GenBank/DDBJ databases">
        <title>Complete genome of Cladonia borealis.</title>
        <authorList>
            <person name="Park H."/>
        </authorList>
    </citation>
    <scope>NUCLEOTIDE SEQUENCE</scope>
    <source>
        <strain evidence="3">ANT050790</strain>
    </source>
</reference>
<evidence type="ECO:0000313" key="3">
    <source>
        <dbReference type="EMBL" id="KAK0509501.1"/>
    </source>
</evidence>
<keyword evidence="2" id="KW-0175">Coiled coil</keyword>
<evidence type="ECO:0000256" key="1">
    <source>
        <dbReference type="PROSITE-ProRule" id="PRU00117"/>
    </source>
</evidence>
<name>A0AA39U7G6_9LECA</name>
<proteinExistence type="predicted"/>
<evidence type="ECO:0000256" key="2">
    <source>
        <dbReference type="SAM" id="Coils"/>
    </source>
</evidence>
<organism evidence="3 4">
    <name type="scientific">Cladonia borealis</name>
    <dbReference type="NCBI Taxonomy" id="184061"/>
    <lineage>
        <taxon>Eukaryota</taxon>
        <taxon>Fungi</taxon>
        <taxon>Dikarya</taxon>
        <taxon>Ascomycota</taxon>
        <taxon>Pezizomycotina</taxon>
        <taxon>Lecanoromycetes</taxon>
        <taxon>OSLEUM clade</taxon>
        <taxon>Lecanoromycetidae</taxon>
        <taxon>Lecanorales</taxon>
        <taxon>Lecanorineae</taxon>
        <taxon>Cladoniaceae</taxon>
        <taxon>Cladonia</taxon>
    </lineage>
</organism>
<dbReference type="EMBL" id="JAFEKC020000018">
    <property type="protein sequence ID" value="KAK0509501.1"/>
    <property type="molecule type" value="Genomic_DNA"/>
</dbReference>
<protein>
    <submittedName>
        <fullName evidence="3">Uncharacterized protein</fullName>
    </submittedName>
</protein>
<comment type="caution">
    <text evidence="3">The sequence shown here is derived from an EMBL/GenBank/DDBJ whole genome shotgun (WGS) entry which is preliminary data.</text>
</comment>
<sequence length="425" mass="48607">MGDILQDFAERKSITVMGRVRYAILDKNKLEDLKGKFSRFTKTFESMLSLLNMEAHDVQIQNDVVSQRKLDAIIHEQSKEAVRRHVEAQETKEFHEKLEQVLEILKQRPFPQASPVTVRDQSQVLDQLETELKNLGVSSEKANAVRHKAVRSVLAQTYLEMLRVFMAIQAPYPGRWLFKRVESASFDIEAVHSSFATAATQAVNDYAVIQKGVYKLVSPYEQPPYKYTEISQVGQRMKSYRSFVFTKSDLTAYQYILSFEPYVNRIKKMREDVQKQNAEVALAQIVKLEGCENISTTVECMQDERNIDKLIESIKAAVKQFVTPPPFNWSRPLPALVNYRMLQFFTNSASLRYVNPGIEEPLQGGPKLKEIEKKTGCSIKVTKYRREDQNCILISIIGHQERNLNEARSLIAIPSLAGGTCFRAA</sequence>
<feature type="coiled-coil region" evidence="2">
    <location>
        <begin position="88"/>
        <end position="145"/>
    </location>
</feature>
<gene>
    <name evidence="3" type="ORF">JMJ35_007895</name>
</gene>
<dbReference type="Proteomes" id="UP001166286">
    <property type="component" value="Unassembled WGS sequence"/>
</dbReference>
<dbReference type="PROSITE" id="PS50084">
    <property type="entry name" value="KH_TYPE_1"/>
    <property type="match status" value="1"/>
</dbReference>
<dbReference type="SUPFAM" id="SSF54791">
    <property type="entry name" value="Eukaryotic type KH-domain (KH-domain type I)"/>
    <property type="match status" value="1"/>
</dbReference>
<dbReference type="AlphaFoldDB" id="A0AA39U7G6"/>
<accession>A0AA39U7G6</accession>